<gene>
    <name evidence="1" type="ORF">LTS18_000130</name>
</gene>
<comment type="caution">
    <text evidence="1">The sequence shown here is derived from an EMBL/GenBank/DDBJ whole genome shotgun (WGS) entry which is preliminary data.</text>
</comment>
<dbReference type="EMBL" id="JAWDJW010005007">
    <property type="protein sequence ID" value="KAK3070128.1"/>
    <property type="molecule type" value="Genomic_DNA"/>
</dbReference>
<name>A0ACC3DGM5_9PEZI</name>
<dbReference type="Proteomes" id="UP001186974">
    <property type="component" value="Unassembled WGS sequence"/>
</dbReference>
<evidence type="ECO:0000313" key="1">
    <source>
        <dbReference type="EMBL" id="KAK3070128.1"/>
    </source>
</evidence>
<evidence type="ECO:0000313" key="2">
    <source>
        <dbReference type="Proteomes" id="UP001186974"/>
    </source>
</evidence>
<sequence length="138" mass="14755">MLNGKAIALRLAQDGYDVCINDISANKAGAEETSQEIQKMGRKSIAVVADVSKMAEVESLIEQTVKELGPLNTMVANAGIAQVKALLDLTEEDLRRMFDVNFFGVYNSYAAAAKQMIKQGNGGKLIGAARYALADTPS</sequence>
<organism evidence="1 2">
    <name type="scientific">Coniosporium uncinatum</name>
    <dbReference type="NCBI Taxonomy" id="93489"/>
    <lineage>
        <taxon>Eukaryota</taxon>
        <taxon>Fungi</taxon>
        <taxon>Dikarya</taxon>
        <taxon>Ascomycota</taxon>
        <taxon>Pezizomycotina</taxon>
        <taxon>Dothideomycetes</taxon>
        <taxon>Dothideomycetes incertae sedis</taxon>
        <taxon>Coniosporium</taxon>
    </lineage>
</organism>
<keyword evidence="2" id="KW-1185">Reference proteome</keyword>
<protein>
    <submittedName>
        <fullName evidence="1">Uncharacterized protein</fullName>
    </submittedName>
</protein>
<accession>A0ACC3DGM5</accession>
<reference evidence="1" key="1">
    <citation type="submission" date="2024-09" db="EMBL/GenBank/DDBJ databases">
        <title>Black Yeasts Isolated from many extreme environments.</title>
        <authorList>
            <person name="Coleine C."/>
            <person name="Stajich J.E."/>
            <person name="Selbmann L."/>
        </authorList>
    </citation>
    <scope>NUCLEOTIDE SEQUENCE</scope>
    <source>
        <strain evidence="1">CCFEE 5737</strain>
    </source>
</reference>
<proteinExistence type="predicted"/>